<dbReference type="EMBL" id="BMMU01000063">
    <property type="protein sequence ID" value="GGJ70810.1"/>
    <property type="molecule type" value="Genomic_DNA"/>
</dbReference>
<dbReference type="RefSeq" id="WP_189152265.1">
    <property type="nucleotide sequence ID" value="NZ_BAABER010000061.1"/>
</dbReference>
<reference evidence="1" key="2">
    <citation type="submission" date="2020-09" db="EMBL/GenBank/DDBJ databases">
        <authorList>
            <person name="Sun Q."/>
            <person name="Zhou Y."/>
        </authorList>
    </citation>
    <scope>NUCLEOTIDE SEQUENCE</scope>
    <source>
        <strain evidence="1">CGMCC 4.7272</strain>
    </source>
</reference>
<accession>A0A917PCH8</accession>
<sequence length="56" mass="6287">MSYTYSFNGDPEFAVAHHAASIDWAPASHGFYDLQVHATTRTGIRPAAYDYFFTVN</sequence>
<name>A0A917PCH8_9ACTN</name>
<gene>
    <name evidence="1" type="ORF">GCM10012282_79560</name>
</gene>
<reference evidence="1" key="1">
    <citation type="journal article" date="2014" name="Int. J. Syst. Evol. Microbiol.">
        <title>Complete genome sequence of Corynebacterium casei LMG S-19264T (=DSM 44701T), isolated from a smear-ripened cheese.</title>
        <authorList>
            <consortium name="US DOE Joint Genome Institute (JGI-PGF)"/>
            <person name="Walter F."/>
            <person name="Albersmeier A."/>
            <person name="Kalinowski J."/>
            <person name="Ruckert C."/>
        </authorList>
    </citation>
    <scope>NUCLEOTIDE SEQUENCE</scope>
    <source>
        <strain evidence="1">CGMCC 4.7272</strain>
    </source>
</reference>
<dbReference type="Proteomes" id="UP000625682">
    <property type="component" value="Unassembled WGS sequence"/>
</dbReference>
<protein>
    <submittedName>
        <fullName evidence="1">Uncharacterized protein</fullName>
    </submittedName>
</protein>
<evidence type="ECO:0000313" key="1">
    <source>
        <dbReference type="EMBL" id="GGJ70810.1"/>
    </source>
</evidence>
<comment type="caution">
    <text evidence="1">The sequence shown here is derived from an EMBL/GenBank/DDBJ whole genome shotgun (WGS) entry which is preliminary data.</text>
</comment>
<proteinExistence type="predicted"/>
<dbReference type="AlphaFoldDB" id="A0A917PCH8"/>
<organism evidence="1 2">
    <name type="scientific">Streptomyces lacrimifluminis</name>
    <dbReference type="NCBI Taxonomy" id="1500077"/>
    <lineage>
        <taxon>Bacteria</taxon>
        <taxon>Bacillati</taxon>
        <taxon>Actinomycetota</taxon>
        <taxon>Actinomycetes</taxon>
        <taxon>Kitasatosporales</taxon>
        <taxon>Streptomycetaceae</taxon>
        <taxon>Streptomyces</taxon>
    </lineage>
</organism>
<evidence type="ECO:0000313" key="2">
    <source>
        <dbReference type="Proteomes" id="UP000625682"/>
    </source>
</evidence>
<keyword evidence="2" id="KW-1185">Reference proteome</keyword>